<name>A0A1Q9D010_SYMMI</name>
<evidence type="ECO:0000313" key="1">
    <source>
        <dbReference type="EMBL" id="OLP88509.1"/>
    </source>
</evidence>
<comment type="caution">
    <text evidence="1">The sequence shown here is derived from an EMBL/GenBank/DDBJ whole genome shotgun (WGS) entry which is preliminary data.</text>
</comment>
<dbReference type="OrthoDB" id="10339878at2759"/>
<gene>
    <name evidence="1" type="ORF">AK812_SmicGene30140</name>
</gene>
<dbReference type="EMBL" id="LSRX01000809">
    <property type="protein sequence ID" value="OLP88509.1"/>
    <property type="molecule type" value="Genomic_DNA"/>
</dbReference>
<dbReference type="Proteomes" id="UP000186817">
    <property type="component" value="Unassembled WGS sequence"/>
</dbReference>
<protein>
    <submittedName>
        <fullName evidence="1">Uncharacterized protein</fullName>
    </submittedName>
</protein>
<organism evidence="1 2">
    <name type="scientific">Symbiodinium microadriaticum</name>
    <name type="common">Dinoflagellate</name>
    <name type="synonym">Zooxanthella microadriatica</name>
    <dbReference type="NCBI Taxonomy" id="2951"/>
    <lineage>
        <taxon>Eukaryota</taxon>
        <taxon>Sar</taxon>
        <taxon>Alveolata</taxon>
        <taxon>Dinophyceae</taxon>
        <taxon>Suessiales</taxon>
        <taxon>Symbiodiniaceae</taxon>
        <taxon>Symbiodinium</taxon>
    </lineage>
</organism>
<evidence type="ECO:0000313" key="2">
    <source>
        <dbReference type="Proteomes" id="UP000186817"/>
    </source>
</evidence>
<dbReference type="AlphaFoldDB" id="A0A1Q9D010"/>
<accession>A0A1Q9D010</accession>
<reference evidence="1 2" key="1">
    <citation type="submission" date="2016-02" db="EMBL/GenBank/DDBJ databases">
        <title>Genome analysis of coral dinoflagellate symbionts highlights evolutionary adaptations to a symbiotic lifestyle.</title>
        <authorList>
            <person name="Aranda M."/>
            <person name="Li Y."/>
            <person name="Liew Y.J."/>
            <person name="Baumgarten S."/>
            <person name="Simakov O."/>
            <person name="Wilson M."/>
            <person name="Piel J."/>
            <person name="Ashoor H."/>
            <person name="Bougouffa S."/>
            <person name="Bajic V.B."/>
            <person name="Ryu T."/>
            <person name="Ravasi T."/>
            <person name="Bayer T."/>
            <person name="Micklem G."/>
            <person name="Kim H."/>
            <person name="Bhak J."/>
            <person name="Lajeunesse T.C."/>
            <person name="Voolstra C.R."/>
        </authorList>
    </citation>
    <scope>NUCLEOTIDE SEQUENCE [LARGE SCALE GENOMIC DNA]</scope>
    <source>
        <strain evidence="1 2">CCMP2467</strain>
    </source>
</reference>
<proteinExistence type="predicted"/>
<sequence>MEMVGRLLLQLHHRHTGDTDDLLLTEVHSLRPETSTVNRLSVCKSEPHIWELDRHDVGAHCDAGTLLTQFAYTDCNGDDGHGYKYTYTCCPAQGVGECQEINTEWGEAILLRFNTISCSALQNG</sequence>
<keyword evidence="2" id="KW-1185">Reference proteome</keyword>